<dbReference type="GO" id="GO:0009736">
    <property type="term" value="P:cytokinin-activated signaling pathway"/>
    <property type="evidence" value="ECO:0007669"/>
    <property type="project" value="InterPro"/>
</dbReference>
<keyword evidence="2" id="KW-0902">Two-component regulatory system</keyword>
<dbReference type="GO" id="GO:0005634">
    <property type="term" value="C:nucleus"/>
    <property type="evidence" value="ECO:0007669"/>
    <property type="project" value="UniProtKB-SubCell"/>
</dbReference>
<evidence type="ECO:0000256" key="2">
    <source>
        <dbReference type="ARBA" id="ARBA00023012"/>
    </source>
</evidence>
<name>A0AA86TLI9_9FABA</name>
<dbReference type="SUPFAM" id="SSF52172">
    <property type="entry name" value="CheY-like"/>
    <property type="match status" value="1"/>
</dbReference>
<evidence type="ECO:0000256" key="1">
    <source>
        <dbReference type="ARBA" id="ARBA00004123"/>
    </source>
</evidence>
<dbReference type="PANTHER" id="PTHR43874">
    <property type="entry name" value="TWO-COMPONENT RESPONSE REGULATOR"/>
    <property type="match status" value="1"/>
</dbReference>
<evidence type="ECO:0000313" key="10">
    <source>
        <dbReference type="Proteomes" id="UP001189624"/>
    </source>
</evidence>
<gene>
    <name evidence="9" type="ORF">AYBTSS11_LOCUS24044</name>
</gene>
<dbReference type="Proteomes" id="UP001189624">
    <property type="component" value="Chromosome 8"/>
</dbReference>
<feature type="compositionally biased region" description="Basic and acidic residues" evidence="7">
    <location>
        <begin position="148"/>
        <end position="158"/>
    </location>
</feature>
<accession>A0AA86TLI9</accession>
<feature type="non-terminal residue" evidence="9">
    <location>
        <position position="1"/>
    </location>
</feature>
<keyword evidence="4" id="KW-0804">Transcription</keyword>
<dbReference type="GO" id="GO:0003677">
    <property type="term" value="F:DNA binding"/>
    <property type="evidence" value="ECO:0007669"/>
    <property type="project" value="InterPro"/>
</dbReference>
<evidence type="ECO:0000313" key="9">
    <source>
        <dbReference type="EMBL" id="CAJ1972032.1"/>
    </source>
</evidence>
<dbReference type="EMBL" id="OY731405">
    <property type="protein sequence ID" value="CAJ1972032.1"/>
    <property type="molecule type" value="Genomic_DNA"/>
</dbReference>
<dbReference type="InterPro" id="IPR009057">
    <property type="entry name" value="Homeodomain-like_sf"/>
</dbReference>
<keyword evidence="5" id="KW-0539">Nucleus</keyword>
<dbReference type="PANTHER" id="PTHR43874:SF210">
    <property type="entry name" value="TWO-COMPONENT RESPONSE REGULATOR"/>
    <property type="match status" value="1"/>
</dbReference>
<proteinExistence type="predicted"/>
<dbReference type="InterPro" id="IPR006447">
    <property type="entry name" value="Myb_dom_plants"/>
</dbReference>
<evidence type="ECO:0000256" key="7">
    <source>
        <dbReference type="SAM" id="MobiDB-lite"/>
    </source>
</evidence>
<protein>
    <recommendedName>
        <fullName evidence="8">Response regulatory domain-containing protein</fullName>
    </recommendedName>
</protein>
<dbReference type="GO" id="GO:0000160">
    <property type="term" value="P:phosphorelay signal transduction system"/>
    <property type="evidence" value="ECO:0007669"/>
    <property type="project" value="UniProtKB-KW"/>
</dbReference>
<keyword evidence="3" id="KW-0805">Transcription regulation</keyword>
<dbReference type="AlphaFoldDB" id="A0AA86TLI9"/>
<evidence type="ECO:0000256" key="3">
    <source>
        <dbReference type="ARBA" id="ARBA00023015"/>
    </source>
</evidence>
<dbReference type="InterPro" id="IPR001789">
    <property type="entry name" value="Sig_transdc_resp-reg_receiver"/>
</dbReference>
<sequence length="675" mass="75454">NFSKLSEQIKKMTVVEDHKMDEFPRGMRVLAVDDDSTCLMILETMLRRCQYHVLSVNDDPKMVMKGITHGACDYLLKPVRIKEIQNIWQHVVRRKTIDSKEWNKTSYQDNVNADSNERGSVAKGNSDQIGKSSRKRKDEDEDDYEENENGHYNEDSSSHKKPRVVWSVELHRKFVSAVNQLGFEKAVPKKILDLMNVEKLTRENKYRLYLKRINSAANRQANMVVALGTADSSYLRMDSLSGVGHLTSLTGAQQFHNNTFRPFGSGGMAGRLNTSFGVNVHGLPSSETLQLGHAQNLHKSIHDPLKFQPTITCGNQNGIQGISMSTGLDQFQHNKGVSVGVSPIQNISPLIDVQPNLSIPNKLPDLIPKAIMGCSPSPVLDISNNALVLKAESENTQGSGMIYGQTSLASQHSQFSLPLLEQGRCSDIWSNSAAESSGINSYPPSETFQVRNLSCASSITTLSNESHDPLKDMHSQGVFFPNNSGQISNNVAPFQVWNDNNDDSTFHSNIFGNSIDALIDTDGHSSINSTYNRNTDFSFFYPSLMKPDGIMGLSEENTLKQQQEYTLNQNKSQNNRAANNLVSLEEFVSSMTNQELVDWTYLPVFHFLDALNRCQYFMRLGLYLRALTSITFSKSFSPIVNNALSMDVSSGALWSSPCLVLWKFSCYLLMVHEQD</sequence>
<dbReference type="Gene3D" id="1.10.10.60">
    <property type="entry name" value="Homeodomain-like"/>
    <property type="match status" value="1"/>
</dbReference>
<comment type="caution">
    <text evidence="6">Lacks conserved residue(s) required for the propagation of feature annotation.</text>
</comment>
<feature type="region of interest" description="Disordered" evidence="7">
    <location>
        <begin position="108"/>
        <end position="161"/>
    </location>
</feature>
<dbReference type="PROSITE" id="PS50110">
    <property type="entry name" value="RESPONSE_REGULATORY"/>
    <property type="match status" value="1"/>
</dbReference>
<evidence type="ECO:0000256" key="6">
    <source>
        <dbReference type="PROSITE-ProRule" id="PRU00169"/>
    </source>
</evidence>
<reference evidence="9" key="1">
    <citation type="submission" date="2023-10" db="EMBL/GenBank/DDBJ databases">
        <authorList>
            <person name="Domelevo Entfellner J.-B."/>
        </authorList>
    </citation>
    <scope>NUCLEOTIDE SEQUENCE</scope>
</reference>
<comment type="subcellular location">
    <subcellularLocation>
        <location evidence="1">Nucleus</location>
    </subcellularLocation>
</comment>
<evidence type="ECO:0000259" key="8">
    <source>
        <dbReference type="PROSITE" id="PS50110"/>
    </source>
</evidence>
<dbReference type="InterPro" id="IPR011006">
    <property type="entry name" value="CheY-like_superfamily"/>
</dbReference>
<dbReference type="SUPFAM" id="SSF46689">
    <property type="entry name" value="Homeodomain-like"/>
    <property type="match status" value="1"/>
</dbReference>
<dbReference type="NCBIfam" id="TIGR01557">
    <property type="entry name" value="myb_SHAQKYF"/>
    <property type="match status" value="1"/>
</dbReference>
<dbReference type="FunFam" id="1.10.10.60:FF:000007">
    <property type="entry name" value="Two-component response regulator"/>
    <property type="match status" value="1"/>
</dbReference>
<feature type="domain" description="Response regulatory" evidence="8">
    <location>
        <begin position="1"/>
        <end position="92"/>
    </location>
</feature>
<organism evidence="9 10">
    <name type="scientific">Sphenostylis stenocarpa</name>
    <dbReference type="NCBI Taxonomy" id="92480"/>
    <lineage>
        <taxon>Eukaryota</taxon>
        <taxon>Viridiplantae</taxon>
        <taxon>Streptophyta</taxon>
        <taxon>Embryophyta</taxon>
        <taxon>Tracheophyta</taxon>
        <taxon>Spermatophyta</taxon>
        <taxon>Magnoliopsida</taxon>
        <taxon>eudicotyledons</taxon>
        <taxon>Gunneridae</taxon>
        <taxon>Pentapetalae</taxon>
        <taxon>rosids</taxon>
        <taxon>fabids</taxon>
        <taxon>Fabales</taxon>
        <taxon>Fabaceae</taxon>
        <taxon>Papilionoideae</taxon>
        <taxon>50 kb inversion clade</taxon>
        <taxon>NPAAA clade</taxon>
        <taxon>indigoferoid/millettioid clade</taxon>
        <taxon>Phaseoleae</taxon>
        <taxon>Sphenostylis</taxon>
    </lineage>
</organism>
<dbReference type="InterPro" id="IPR045279">
    <property type="entry name" value="ARR-like"/>
</dbReference>
<evidence type="ECO:0000256" key="5">
    <source>
        <dbReference type="ARBA" id="ARBA00023242"/>
    </source>
</evidence>
<evidence type="ECO:0000256" key="4">
    <source>
        <dbReference type="ARBA" id="ARBA00023163"/>
    </source>
</evidence>
<dbReference type="Gene3D" id="3.40.50.2300">
    <property type="match status" value="1"/>
</dbReference>
<keyword evidence="10" id="KW-1185">Reference proteome</keyword>
<dbReference type="Gramene" id="rna-AYBTSS11_LOCUS24044">
    <property type="protein sequence ID" value="CAJ1972032.1"/>
    <property type="gene ID" value="gene-AYBTSS11_LOCUS24044"/>
</dbReference>